<proteinExistence type="predicted"/>
<organism evidence="2 3">
    <name type="scientific">Brevundimonas intermedia</name>
    <dbReference type="NCBI Taxonomy" id="74315"/>
    <lineage>
        <taxon>Bacteria</taxon>
        <taxon>Pseudomonadati</taxon>
        <taxon>Pseudomonadota</taxon>
        <taxon>Alphaproteobacteria</taxon>
        <taxon>Caulobacterales</taxon>
        <taxon>Caulobacteraceae</taxon>
        <taxon>Brevundimonas</taxon>
    </lineage>
</organism>
<keyword evidence="1" id="KW-1133">Transmembrane helix</keyword>
<reference evidence="2" key="1">
    <citation type="journal article" date="2014" name="Int. J. Syst. Evol. Microbiol.">
        <title>Complete genome of a new Firmicutes species belonging to the dominant human colonic microbiota ('Ruminococcus bicirculans') reveals two chromosomes and a selective capacity to utilize plant glucans.</title>
        <authorList>
            <consortium name="NISC Comparative Sequencing Program"/>
            <person name="Wegmann U."/>
            <person name="Louis P."/>
            <person name="Goesmann A."/>
            <person name="Henrissat B."/>
            <person name="Duncan S.H."/>
            <person name="Flint H.J."/>
        </authorList>
    </citation>
    <scope>NUCLEOTIDE SEQUENCE</scope>
    <source>
        <strain evidence="2">VKM B-1499</strain>
    </source>
</reference>
<keyword evidence="1" id="KW-0812">Transmembrane</keyword>
<gene>
    <name evidence="2" type="ORF">GCM10017620_06130</name>
</gene>
<evidence type="ECO:0000313" key="2">
    <source>
        <dbReference type="EMBL" id="GLK47640.1"/>
    </source>
</evidence>
<keyword evidence="1" id="KW-0472">Membrane</keyword>
<reference evidence="2" key="2">
    <citation type="submission" date="2023-01" db="EMBL/GenBank/DDBJ databases">
        <authorList>
            <person name="Sun Q."/>
            <person name="Evtushenko L."/>
        </authorList>
    </citation>
    <scope>NUCLEOTIDE SEQUENCE</scope>
    <source>
        <strain evidence="2">VKM B-1499</strain>
    </source>
</reference>
<keyword evidence="3" id="KW-1185">Reference proteome</keyword>
<accession>A0ABQ5T685</accession>
<feature type="transmembrane region" description="Helical" evidence="1">
    <location>
        <begin position="21"/>
        <end position="41"/>
    </location>
</feature>
<protein>
    <submittedName>
        <fullName evidence="2">Uncharacterized protein</fullName>
    </submittedName>
</protein>
<evidence type="ECO:0000313" key="3">
    <source>
        <dbReference type="Proteomes" id="UP001143509"/>
    </source>
</evidence>
<evidence type="ECO:0000256" key="1">
    <source>
        <dbReference type="SAM" id="Phobius"/>
    </source>
</evidence>
<comment type="caution">
    <text evidence="2">The sequence shown here is derived from an EMBL/GenBank/DDBJ whole genome shotgun (WGS) entry which is preliminary data.</text>
</comment>
<dbReference type="Proteomes" id="UP001143509">
    <property type="component" value="Unassembled WGS sequence"/>
</dbReference>
<sequence length="44" mass="4654">MRLRGPVPLQLEREEAGMADVIFLAVGAAAFIAFAVLAAALKRV</sequence>
<name>A0ABQ5T685_9CAUL</name>
<dbReference type="EMBL" id="BSFD01000002">
    <property type="protein sequence ID" value="GLK47640.1"/>
    <property type="molecule type" value="Genomic_DNA"/>
</dbReference>